<gene>
    <name evidence="7" type="ORF">GCM10022399_33120</name>
</gene>
<dbReference type="Gene3D" id="3.40.50.12780">
    <property type="entry name" value="N-terminal domain of ligase-like"/>
    <property type="match status" value="1"/>
</dbReference>
<dbReference type="Pfam" id="PF00501">
    <property type="entry name" value="AMP-binding"/>
    <property type="match status" value="1"/>
</dbReference>
<dbReference type="PANTHER" id="PTHR43272">
    <property type="entry name" value="LONG-CHAIN-FATTY-ACID--COA LIGASE"/>
    <property type="match status" value="1"/>
</dbReference>
<dbReference type="PANTHER" id="PTHR43272:SF32">
    <property type="entry name" value="AMP-DEPENDENT SYNTHETASE_LIGASE DOMAIN-CONTAINING PROTEIN"/>
    <property type="match status" value="1"/>
</dbReference>
<dbReference type="InterPro" id="IPR020845">
    <property type="entry name" value="AMP-binding_CS"/>
</dbReference>
<evidence type="ECO:0000256" key="1">
    <source>
        <dbReference type="ARBA" id="ARBA00006432"/>
    </source>
</evidence>
<comment type="similarity">
    <text evidence="1">Belongs to the ATP-dependent AMP-binding enzyme family.</text>
</comment>
<dbReference type="InterPro" id="IPR042099">
    <property type="entry name" value="ANL_N_sf"/>
</dbReference>
<evidence type="ECO:0000256" key="5">
    <source>
        <dbReference type="ARBA" id="ARBA00032875"/>
    </source>
</evidence>
<dbReference type="Proteomes" id="UP001501468">
    <property type="component" value="Unassembled WGS sequence"/>
</dbReference>
<feature type="domain" description="AMP-dependent synthetase/ligase" evidence="6">
    <location>
        <begin position="41"/>
        <end position="431"/>
    </location>
</feature>
<dbReference type="EMBL" id="BAABDC010000006">
    <property type="protein sequence ID" value="GAA3713817.1"/>
    <property type="molecule type" value="Genomic_DNA"/>
</dbReference>
<organism evidence="7 8">
    <name type="scientific">Terrabacter ginsenosidimutans</name>
    <dbReference type="NCBI Taxonomy" id="490575"/>
    <lineage>
        <taxon>Bacteria</taxon>
        <taxon>Bacillati</taxon>
        <taxon>Actinomycetota</taxon>
        <taxon>Actinomycetes</taxon>
        <taxon>Micrococcales</taxon>
        <taxon>Intrasporangiaceae</taxon>
        <taxon>Terrabacter</taxon>
    </lineage>
</organism>
<dbReference type="RefSeq" id="WP_344949027.1">
    <property type="nucleotide sequence ID" value="NZ_BAABDC010000006.1"/>
</dbReference>
<dbReference type="InterPro" id="IPR000873">
    <property type="entry name" value="AMP-dep_synth/lig_dom"/>
</dbReference>
<evidence type="ECO:0000256" key="3">
    <source>
        <dbReference type="ARBA" id="ARBA00022832"/>
    </source>
</evidence>
<keyword evidence="2 7" id="KW-0436">Ligase</keyword>
<dbReference type="Pfam" id="PF23562">
    <property type="entry name" value="AMP-binding_C_3"/>
    <property type="match status" value="1"/>
</dbReference>
<proteinExistence type="inferred from homology"/>
<evidence type="ECO:0000256" key="2">
    <source>
        <dbReference type="ARBA" id="ARBA00022598"/>
    </source>
</evidence>
<sequence>MQEHAESTRYTPAPGETLTDDVFTNARVHASEVGYSRRVDESWVPVTHVELATQVIDVAAALMAWGLSPGERVAIMGGTSFEWMVCDYAIWTAGGVTVPIYETSSAEQVEWILHDSGAVGVFVSNAAVAATVTSVRGTLTELRAVWALDPTDKDTQATDDLTTLSHDIDASEVEARRASLTSDALATIIYTSGTTGRPKGCAITHANLLCQVHNVVAATNVTELVFNDRSRTLLFIPVAHILARSIQLTAVHQRVHLAHGSDAKKAASLLVDFKPSVILAVPYIFEKIYNTAKHKAAVEKKGWIFGQAEAAATQYSESIDRGGPGLLLRLRHGLFDRLVYGKLRAALGGQVDYIVSGGAPLGSRLGHFFRGIGINPLEGYGLTETCAGVTLNLPGQQRIGTVGRPLPGCAVRIADDGEVLLKGGVVFQGYWHNEEATRDAFDEDGWFRTGDLGSLDRDGYLTVTGRKKDLIVTAGGKNVAPAVLEDRLRAHWLLSQCLVVGDRRPYVAALLTVDAEVLPQWLAEHGHTEPGAIEHIHENPDLLAELQSAVDDANKAVSQAEAIKRFAVLPEDFTVDTGLLTPTLKVKRAVVTERYAAEIDRLYADEGARAPSATP</sequence>
<evidence type="ECO:0000259" key="6">
    <source>
        <dbReference type="Pfam" id="PF00501"/>
    </source>
</evidence>
<protein>
    <recommendedName>
        <fullName evidence="5">Acyl-CoA synthetase</fullName>
    </recommendedName>
</protein>
<evidence type="ECO:0000313" key="7">
    <source>
        <dbReference type="EMBL" id="GAA3713817.1"/>
    </source>
</evidence>
<keyword evidence="8" id="KW-1185">Reference proteome</keyword>
<accession>A0ABP7E5K7</accession>
<dbReference type="SUPFAM" id="SSF56801">
    <property type="entry name" value="Acetyl-CoA synthetase-like"/>
    <property type="match status" value="1"/>
</dbReference>
<evidence type="ECO:0000256" key="4">
    <source>
        <dbReference type="ARBA" id="ARBA00023098"/>
    </source>
</evidence>
<reference evidence="8" key="1">
    <citation type="journal article" date="2019" name="Int. J. Syst. Evol. Microbiol.">
        <title>The Global Catalogue of Microorganisms (GCM) 10K type strain sequencing project: providing services to taxonomists for standard genome sequencing and annotation.</title>
        <authorList>
            <consortium name="The Broad Institute Genomics Platform"/>
            <consortium name="The Broad Institute Genome Sequencing Center for Infectious Disease"/>
            <person name="Wu L."/>
            <person name="Ma J."/>
        </authorList>
    </citation>
    <scope>NUCLEOTIDE SEQUENCE [LARGE SCALE GENOMIC DNA]</scope>
    <source>
        <strain evidence="8">JCM 17125</strain>
    </source>
</reference>
<comment type="caution">
    <text evidence="7">The sequence shown here is derived from an EMBL/GenBank/DDBJ whole genome shotgun (WGS) entry which is preliminary data.</text>
</comment>
<evidence type="ECO:0000313" key="8">
    <source>
        <dbReference type="Proteomes" id="UP001501468"/>
    </source>
</evidence>
<keyword evidence="3" id="KW-0276">Fatty acid metabolism</keyword>
<keyword evidence="4" id="KW-0443">Lipid metabolism</keyword>
<name>A0ABP7E5K7_9MICO</name>
<dbReference type="CDD" id="cd05907">
    <property type="entry name" value="VL_LC_FACS_like"/>
    <property type="match status" value="1"/>
</dbReference>
<dbReference type="GO" id="GO:0016874">
    <property type="term" value="F:ligase activity"/>
    <property type="evidence" value="ECO:0007669"/>
    <property type="project" value="UniProtKB-KW"/>
</dbReference>
<dbReference type="PROSITE" id="PS00455">
    <property type="entry name" value="AMP_BINDING"/>
    <property type="match status" value="1"/>
</dbReference>